<protein>
    <submittedName>
        <fullName evidence="5">Metalloregulator ArsR/SmtB family transcription factor</fullName>
    </submittedName>
</protein>
<dbReference type="CDD" id="cd00090">
    <property type="entry name" value="HTH_ARSR"/>
    <property type="match status" value="1"/>
</dbReference>
<feature type="domain" description="HTH arsR-type" evidence="4">
    <location>
        <begin position="2"/>
        <end position="96"/>
    </location>
</feature>
<dbReference type="SUPFAM" id="SSF46785">
    <property type="entry name" value="Winged helix' DNA-binding domain"/>
    <property type="match status" value="1"/>
</dbReference>
<keyword evidence="1" id="KW-0805">Transcription regulation</keyword>
<sequence length="98" mass="10962">METSPDFARVAEMFKVLGNESRLELLVALDTESMTVSQLARQTHLSQPLVSQHLRTLRTAGMVTATRQGREVIYQLADEHVAHVVTDAIIHAHEKLES</sequence>
<dbReference type="SMART" id="SM00418">
    <property type="entry name" value="HTH_ARSR"/>
    <property type="match status" value="1"/>
</dbReference>
<reference evidence="5" key="1">
    <citation type="submission" date="2022-06" db="EMBL/GenBank/DDBJ databases">
        <title>Complete Genome Sequence of Arcanobacterium pinnipediorum strain DSM 28752 isolated from a harbour seal.</title>
        <authorList>
            <person name="Borowiak M."/>
            <person name="Kreitlow A."/>
            <person name="Alssahen M."/>
            <person name="Malorny B."/>
            <person name="Laemmler C."/>
            <person name="Prenger-Berninghoff E."/>
            <person name="Siebert U."/>
            <person name="Ploetz M."/>
            <person name="Abdulmawjood A."/>
        </authorList>
    </citation>
    <scope>NUCLEOTIDE SEQUENCE</scope>
    <source>
        <strain evidence="5">DSM 28752</strain>
    </source>
</reference>
<dbReference type="InterPro" id="IPR051011">
    <property type="entry name" value="Metal_resp_trans_reg"/>
</dbReference>
<gene>
    <name evidence="5" type="ORF">NG665_02275</name>
</gene>
<dbReference type="RefSeq" id="WP_252673691.1">
    <property type="nucleotide sequence ID" value="NZ_CP099547.1"/>
</dbReference>
<dbReference type="Proteomes" id="UP001056109">
    <property type="component" value="Chromosome"/>
</dbReference>
<keyword evidence="2" id="KW-0238">DNA-binding</keyword>
<dbReference type="PRINTS" id="PR00778">
    <property type="entry name" value="HTHARSR"/>
</dbReference>
<organism evidence="5 6">
    <name type="scientific">Arcanobacterium pinnipediorum</name>
    <dbReference type="NCBI Taxonomy" id="1503041"/>
    <lineage>
        <taxon>Bacteria</taxon>
        <taxon>Bacillati</taxon>
        <taxon>Actinomycetota</taxon>
        <taxon>Actinomycetes</taxon>
        <taxon>Actinomycetales</taxon>
        <taxon>Actinomycetaceae</taxon>
        <taxon>Arcanobacterium</taxon>
    </lineage>
</organism>
<evidence type="ECO:0000256" key="3">
    <source>
        <dbReference type="ARBA" id="ARBA00023163"/>
    </source>
</evidence>
<evidence type="ECO:0000256" key="1">
    <source>
        <dbReference type="ARBA" id="ARBA00023015"/>
    </source>
</evidence>
<accession>A0ABY5AI03</accession>
<dbReference type="InterPro" id="IPR001845">
    <property type="entry name" value="HTH_ArsR_DNA-bd_dom"/>
</dbReference>
<dbReference type="EMBL" id="CP099547">
    <property type="protein sequence ID" value="USR79832.1"/>
    <property type="molecule type" value="Genomic_DNA"/>
</dbReference>
<dbReference type="PROSITE" id="PS50987">
    <property type="entry name" value="HTH_ARSR_2"/>
    <property type="match status" value="1"/>
</dbReference>
<keyword evidence="3" id="KW-0804">Transcription</keyword>
<dbReference type="InterPro" id="IPR036388">
    <property type="entry name" value="WH-like_DNA-bd_sf"/>
</dbReference>
<dbReference type="InterPro" id="IPR036390">
    <property type="entry name" value="WH_DNA-bd_sf"/>
</dbReference>
<evidence type="ECO:0000259" key="4">
    <source>
        <dbReference type="PROSITE" id="PS50987"/>
    </source>
</evidence>
<evidence type="ECO:0000313" key="5">
    <source>
        <dbReference type="EMBL" id="USR79832.1"/>
    </source>
</evidence>
<evidence type="ECO:0000313" key="6">
    <source>
        <dbReference type="Proteomes" id="UP001056109"/>
    </source>
</evidence>
<keyword evidence="6" id="KW-1185">Reference proteome</keyword>
<dbReference type="PANTHER" id="PTHR43132">
    <property type="entry name" value="ARSENICAL RESISTANCE OPERON REPRESSOR ARSR-RELATED"/>
    <property type="match status" value="1"/>
</dbReference>
<dbReference type="Gene3D" id="1.10.10.10">
    <property type="entry name" value="Winged helix-like DNA-binding domain superfamily/Winged helix DNA-binding domain"/>
    <property type="match status" value="1"/>
</dbReference>
<dbReference type="InterPro" id="IPR011991">
    <property type="entry name" value="ArsR-like_HTH"/>
</dbReference>
<dbReference type="PANTHER" id="PTHR43132:SF8">
    <property type="entry name" value="HTH-TYPE TRANSCRIPTIONAL REGULATOR KMTR"/>
    <property type="match status" value="1"/>
</dbReference>
<proteinExistence type="predicted"/>
<evidence type="ECO:0000256" key="2">
    <source>
        <dbReference type="ARBA" id="ARBA00023125"/>
    </source>
</evidence>
<dbReference type="Pfam" id="PF01022">
    <property type="entry name" value="HTH_5"/>
    <property type="match status" value="1"/>
</dbReference>
<name>A0ABY5AI03_9ACTO</name>
<dbReference type="NCBIfam" id="NF033788">
    <property type="entry name" value="HTH_metalloreg"/>
    <property type="match status" value="1"/>
</dbReference>